<comment type="caution">
    <text evidence="1">Lacks conserved residue(s) required for the propagation of feature annotation.</text>
</comment>
<reference evidence="4" key="1">
    <citation type="journal article" date="2019" name="Int. J. Syst. Evol. Microbiol.">
        <title>The Global Catalogue of Microorganisms (GCM) 10K type strain sequencing project: providing services to taxonomists for standard genome sequencing and annotation.</title>
        <authorList>
            <consortium name="The Broad Institute Genomics Platform"/>
            <consortium name="The Broad Institute Genome Sequencing Center for Infectious Disease"/>
            <person name="Wu L."/>
            <person name="Ma J."/>
        </authorList>
    </citation>
    <scope>NUCLEOTIDE SEQUENCE [LARGE SCALE GENOMIC DNA]</scope>
    <source>
        <strain evidence="4">JCM 18401</strain>
    </source>
</reference>
<accession>A0ABP9FDS8</accession>
<dbReference type="PROSITE" id="PS51084">
    <property type="entry name" value="HIT_2"/>
    <property type="match status" value="1"/>
</dbReference>
<dbReference type="RefSeq" id="WP_345336782.1">
    <property type="nucleotide sequence ID" value="NZ_BAABJZ010000100.1"/>
</dbReference>
<proteinExistence type="predicted"/>
<keyword evidence="4" id="KW-1185">Reference proteome</keyword>
<dbReference type="PIRSF" id="PIRSF000714">
    <property type="entry name" value="HIT"/>
    <property type="match status" value="1"/>
</dbReference>
<dbReference type="SUPFAM" id="SSF54197">
    <property type="entry name" value="HIT-like"/>
    <property type="match status" value="1"/>
</dbReference>
<dbReference type="Proteomes" id="UP001499988">
    <property type="component" value="Unassembled WGS sequence"/>
</dbReference>
<sequence>MFELHPQLQADSSLIGRLNGCQIRLSHDSRYPWLILIPEYANIRELHSLPTAPRQAAFEASCQLAELMQRSLHADKMNVAALGNMVPQLHIHHVARFKHDDAWPAPIWGAHPAKLYEPAQLAAARISWQQRLNALPEFEAADA</sequence>
<dbReference type="InterPro" id="IPR036265">
    <property type="entry name" value="HIT-like_sf"/>
</dbReference>
<dbReference type="Pfam" id="PF01230">
    <property type="entry name" value="HIT"/>
    <property type="match status" value="1"/>
</dbReference>
<evidence type="ECO:0000256" key="1">
    <source>
        <dbReference type="PROSITE-ProRule" id="PRU00464"/>
    </source>
</evidence>
<feature type="domain" description="HIT" evidence="2">
    <location>
        <begin position="34"/>
        <end position="103"/>
    </location>
</feature>
<name>A0ABP9FDS8_9GAMM</name>
<gene>
    <name evidence="3" type="ORF">GCM10023333_35240</name>
</gene>
<evidence type="ECO:0000313" key="3">
    <source>
        <dbReference type="EMBL" id="GAA4898739.1"/>
    </source>
</evidence>
<dbReference type="InterPro" id="IPR011146">
    <property type="entry name" value="HIT-like"/>
</dbReference>
<comment type="caution">
    <text evidence="3">The sequence shown here is derived from an EMBL/GenBank/DDBJ whole genome shotgun (WGS) entry which is preliminary data.</text>
</comment>
<evidence type="ECO:0000313" key="4">
    <source>
        <dbReference type="Proteomes" id="UP001499988"/>
    </source>
</evidence>
<organism evidence="3 4">
    <name type="scientific">Ferrimonas pelagia</name>
    <dbReference type="NCBI Taxonomy" id="1177826"/>
    <lineage>
        <taxon>Bacteria</taxon>
        <taxon>Pseudomonadati</taxon>
        <taxon>Pseudomonadota</taxon>
        <taxon>Gammaproteobacteria</taxon>
        <taxon>Alteromonadales</taxon>
        <taxon>Ferrimonadaceae</taxon>
        <taxon>Ferrimonas</taxon>
    </lineage>
</organism>
<evidence type="ECO:0000259" key="2">
    <source>
        <dbReference type="PROSITE" id="PS51084"/>
    </source>
</evidence>
<dbReference type="EMBL" id="BAABJZ010000100">
    <property type="protein sequence ID" value="GAA4898739.1"/>
    <property type="molecule type" value="Genomic_DNA"/>
</dbReference>
<dbReference type="InterPro" id="IPR026026">
    <property type="entry name" value="HIT_Hint"/>
</dbReference>
<protein>
    <submittedName>
        <fullName evidence="3">HIT domain-containing protein</fullName>
    </submittedName>
</protein>
<dbReference type="Gene3D" id="3.30.428.10">
    <property type="entry name" value="HIT-like"/>
    <property type="match status" value="1"/>
</dbReference>